<evidence type="ECO:0000313" key="2">
    <source>
        <dbReference type="EMBL" id="NEB18221.1"/>
    </source>
</evidence>
<name>A0A6N9UK59_9ACTN</name>
<dbReference type="AlphaFoldDB" id="A0A6N9UK59"/>
<sequence length="76" mass="8405">GWAGRRRYARDRRHAQDPHAAGAAADGDAYAFTAQAPGQLRVSFPCPTCHQRIRVPVRGRVRARCGLCRTVLECDT</sequence>
<protein>
    <submittedName>
        <fullName evidence="2">Uncharacterized protein</fullName>
    </submittedName>
</protein>
<dbReference type="EMBL" id="JAAGMB010000372">
    <property type="protein sequence ID" value="NEB18221.1"/>
    <property type="molecule type" value="Genomic_DNA"/>
</dbReference>
<feature type="compositionally biased region" description="Basic residues" evidence="1">
    <location>
        <begin position="1"/>
        <end position="13"/>
    </location>
</feature>
<gene>
    <name evidence="2" type="ORF">G3I46_17185</name>
</gene>
<evidence type="ECO:0000256" key="1">
    <source>
        <dbReference type="SAM" id="MobiDB-lite"/>
    </source>
</evidence>
<keyword evidence="3" id="KW-1185">Reference proteome</keyword>
<feature type="region of interest" description="Disordered" evidence="1">
    <location>
        <begin position="1"/>
        <end position="22"/>
    </location>
</feature>
<comment type="caution">
    <text evidence="2">The sequence shown here is derived from an EMBL/GenBank/DDBJ whole genome shotgun (WGS) entry which is preliminary data.</text>
</comment>
<proteinExistence type="predicted"/>
<feature type="non-terminal residue" evidence="2">
    <location>
        <position position="1"/>
    </location>
</feature>
<evidence type="ECO:0000313" key="3">
    <source>
        <dbReference type="Proteomes" id="UP000469545"/>
    </source>
</evidence>
<reference evidence="2 3" key="1">
    <citation type="submission" date="2020-01" db="EMBL/GenBank/DDBJ databases">
        <title>Insect and environment-associated Actinomycetes.</title>
        <authorList>
            <person name="Currrie C."/>
            <person name="Chevrette M."/>
            <person name="Carlson C."/>
            <person name="Stubbendieck R."/>
            <person name="Wendt-Pienkowski E."/>
        </authorList>
    </citation>
    <scope>NUCLEOTIDE SEQUENCE [LARGE SCALE GENOMIC DNA]</scope>
    <source>
        <strain evidence="2 3">SID14172</strain>
    </source>
</reference>
<dbReference type="Proteomes" id="UP000469545">
    <property type="component" value="Unassembled WGS sequence"/>
</dbReference>
<organism evidence="2 3">
    <name type="scientific">Streptomyces coelicoflavus</name>
    <dbReference type="NCBI Taxonomy" id="285562"/>
    <lineage>
        <taxon>Bacteria</taxon>
        <taxon>Bacillati</taxon>
        <taxon>Actinomycetota</taxon>
        <taxon>Actinomycetes</taxon>
        <taxon>Kitasatosporales</taxon>
        <taxon>Streptomycetaceae</taxon>
        <taxon>Streptomyces</taxon>
    </lineage>
</organism>
<accession>A0A6N9UK59</accession>